<dbReference type="STRING" id="930131.SAMN05216389_104132"/>
<feature type="transmembrane region" description="Helical" evidence="1">
    <location>
        <begin position="48"/>
        <end position="76"/>
    </location>
</feature>
<keyword evidence="3" id="KW-1185">Reference proteome</keyword>
<protein>
    <submittedName>
        <fullName evidence="2">Uncharacterized membrane protein YesL</fullName>
    </submittedName>
</protein>
<dbReference type="Proteomes" id="UP000198618">
    <property type="component" value="Unassembled WGS sequence"/>
</dbReference>
<organism evidence="2 3">
    <name type="scientific">Oceanobacillus limi</name>
    <dbReference type="NCBI Taxonomy" id="930131"/>
    <lineage>
        <taxon>Bacteria</taxon>
        <taxon>Bacillati</taxon>
        <taxon>Bacillota</taxon>
        <taxon>Bacilli</taxon>
        <taxon>Bacillales</taxon>
        <taxon>Bacillaceae</taxon>
        <taxon>Oceanobacillus</taxon>
    </lineage>
</organism>
<gene>
    <name evidence="2" type="ORF">SAMN05216389_104132</name>
</gene>
<name>A0A1I0B0R4_9BACI</name>
<dbReference type="RefSeq" id="WP_170840678.1">
    <property type="nucleotide sequence ID" value="NZ_FOHE01000004.1"/>
</dbReference>
<feature type="transmembrane region" description="Helical" evidence="1">
    <location>
        <begin position="131"/>
        <end position="155"/>
    </location>
</feature>
<feature type="transmembrane region" description="Helical" evidence="1">
    <location>
        <begin position="107"/>
        <end position="125"/>
    </location>
</feature>
<feature type="transmembrane region" description="Helical" evidence="1">
    <location>
        <begin position="167"/>
        <end position="189"/>
    </location>
</feature>
<keyword evidence="1" id="KW-1133">Transmembrane helix</keyword>
<dbReference type="EMBL" id="FOHE01000004">
    <property type="protein sequence ID" value="SET00403.1"/>
    <property type="molecule type" value="Genomic_DNA"/>
</dbReference>
<accession>A0A1I0B0R4</accession>
<sequence>MNYSGFMGGLFSLAEWIMRFTVVNILWIISNLPIFIIVFVMFLTPSNLANVILAIPIAILFPILFFPSLAAAYATVRDWIINKEKVSLLGAFWTYGKENYKTSFQSGLLVTGLWIIWAVDFYYFYQQNNFLGFIMLIIGVGLFVFMTNFICLSVHYHMTKKELFRNAFLITVGNPLLFISIIIIHASVIYMSMRIWFLFPFFSLSVTAFLTFYAFYRFTLKMEARAMKVTKR</sequence>
<feature type="transmembrane region" description="Helical" evidence="1">
    <location>
        <begin position="195"/>
        <end position="216"/>
    </location>
</feature>
<dbReference type="InterPro" id="IPR006938">
    <property type="entry name" value="DUF624"/>
</dbReference>
<evidence type="ECO:0000256" key="1">
    <source>
        <dbReference type="SAM" id="Phobius"/>
    </source>
</evidence>
<dbReference type="AlphaFoldDB" id="A0A1I0B0R4"/>
<evidence type="ECO:0000313" key="2">
    <source>
        <dbReference type="EMBL" id="SET00403.1"/>
    </source>
</evidence>
<evidence type="ECO:0000313" key="3">
    <source>
        <dbReference type="Proteomes" id="UP000198618"/>
    </source>
</evidence>
<feature type="transmembrane region" description="Helical" evidence="1">
    <location>
        <begin position="21"/>
        <end position="42"/>
    </location>
</feature>
<proteinExistence type="predicted"/>
<reference evidence="2 3" key="1">
    <citation type="submission" date="2016-10" db="EMBL/GenBank/DDBJ databases">
        <authorList>
            <person name="de Groot N.N."/>
        </authorList>
    </citation>
    <scope>NUCLEOTIDE SEQUENCE [LARGE SCALE GENOMIC DNA]</scope>
    <source>
        <strain evidence="2 3">IBRC-M 10780</strain>
    </source>
</reference>
<dbReference type="Pfam" id="PF04854">
    <property type="entry name" value="DUF624"/>
    <property type="match status" value="1"/>
</dbReference>
<keyword evidence="1" id="KW-0472">Membrane</keyword>
<keyword evidence="1" id="KW-0812">Transmembrane</keyword>